<gene>
    <name evidence="1" type="ORF">K491DRAFT_781679</name>
</gene>
<evidence type="ECO:0000313" key="2">
    <source>
        <dbReference type="Proteomes" id="UP000799324"/>
    </source>
</evidence>
<dbReference type="InterPro" id="IPR038883">
    <property type="entry name" value="AN11006-like"/>
</dbReference>
<dbReference type="PANTHER" id="PTHR42085">
    <property type="entry name" value="F-BOX DOMAIN-CONTAINING PROTEIN"/>
    <property type="match status" value="1"/>
</dbReference>
<keyword evidence="2" id="KW-1185">Reference proteome</keyword>
<sequence>MKTLKSREDVAVWRDRLIGKRLVTSHPGWAAHEAWRSANVAEWEPRMYLCKPVREGLEQTLNYDIQTASRFLTLPAELRNRILEFVLPPQQIPDDAENDKVDPRDAPWMNTSAIIFCCKQLYAEGRTLAMEKHTFQLEKFPRKTRFCAPERENEHYNWKVLNVVCDTKTMVVRHVFYG</sequence>
<dbReference type="OrthoDB" id="5413827at2759"/>
<evidence type="ECO:0000313" key="1">
    <source>
        <dbReference type="EMBL" id="KAF2651655.1"/>
    </source>
</evidence>
<dbReference type="EMBL" id="MU004420">
    <property type="protein sequence ID" value="KAF2651655.1"/>
    <property type="molecule type" value="Genomic_DNA"/>
</dbReference>
<proteinExistence type="predicted"/>
<reference evidence="1" key="1">
    <citation type="journal article" date="2020" name="Stud. Mycol.">
        <title>101 Dothideomycetes genomes: a test case for predicting lifestyles and emergence of pathogens.</title>
        <authorList>
            <person name="Haridas S."/>
            <person name="Albert R."/>
            <person name="Binder M."/>
            <person name="Bloem J."/>
            <person name="Labutti K."/>
            <person name="Salamov A."/>
            <person name="Andreopoulos B."/>
            <person name="Baker S."/>
            <person name="Barry K."/>
            <person name="Bills G."/>
            <person name="Bluhm B."/>
            <person name="Cannon C."/>
            <person name="Castanera R."/>
            <person name="Culley D."/>
            <person name="Daum C."/>
            <person name="Ezra D."/>
            <person name="Gonzalez J."/>
            <person name="Henrissat B."/>
            <person name="Kuo A."/>
            <person name="Liang C."/>
            <person name="Lipzen A."/>
            <person name="Lutzoni F."/>
            <person name="Magnuson J."/>
            <person name="Mondo S."/>
            <person name="Nolan M."/>
            <person name="Ohm R."/>
            <person name="Pangilinan J."/>
            <person name="Park H.-J."/>
            <person name="Ramirez L."/>
            <person name="Alfaro M."/>
            <person name="Sun H."/>
            <person name="Tritt A."/>
            <person name="Yoshinaga Y."/>
            <person name="Zwiers L.-H."/>
            <person name="Turgeon B."/>
            <person name="Goodwin S."/>
            <person name="Spatafora J."/>
            <person name="Crous P."/>
            <person name="Grigoriev I."/>
        </authorList>
    </citation>
    <scope>NUCLEOTIDE SEQUENCE</scope>
    <source>
        <strain evidence="1">CBS 122681</strain>
    </source>
</reference>
<protein>
    <submittedName>
        <fullName evidence="1">Uncharacterized protein</fullName>
    </submittedName>
</protein>
<dbReference type="AlphaFoldDB" id="A0A6A6SV57"/>
<accession>A0A6A6SV57</accession>
<organism evidence="1 2">
    <name type="scientific">Lophiostoma macrostomum CBS 122681</name>
    <dbReference type="NCBI Taxonomy" id="1314788"/>
    <lineage>
        <taxon>Eukaryota</taxon>
        <taxon>Fungi</taxon>
        <taxon>Dikarya</taxon>
        <taxon>Ascomycota</taxon>
        <taxon>Pezizomycotina</taxon>
        <taxon>Dothideomycetes</taxon>
        <taxon>Pleosporomycetidae</taxon>
        <taxon>Pleosporales</taxon>
        <taxon>Lophiostomataceae</taxon>
        <taxon>Lophiostoma</taxon>
    </lineage>
</organism>
<name>A0A6A6SV57_9PLEO</name>
<dbReference type="Proteomes" id="UP000799324">
    <property type="component" value="Unassembled WGS sequence"/>
</dbReference>
<dbReference type="PANTHER" id="PTHR42085:SF1">
    <property type="entry name" value="F-BOX DOMAIN-CONTAINING PROTEIN"/>
    <property type="match status" value="1"/>
</dbReference>